<keyword evidence="5 6" id="KW-0472">Membrane</keyword>
<reference evidence="8 9" key="1">
    <citation type="submission" date="2024-04" db="EMBL/GenBank/DDBJ databases">
        <title>Tritrichomonas musculus Genome.</title>
        <authorList>
            <person name="Alves-Ferreira E."/>
            <person name="Grigg M."/>
            <person name="Lorenzi H."/>
            <person name="Galac M."/>
        </authorList>
    </citation>
    <scope>NUCLEOTIDE SEQUENCE [LARGE SCALE GENOMIC DNA]</scope>
    <source>
        <strain evidence="8 9">EAF2021</strain>
    </source>
</reference>
<feature type="domain" description="L-type lectin-like" evidence="7">
    <location>
        <begin position="6"/>
        <end position="229"/>
    </location>
</feature>
<evidence type="ECO:0000256" key="4">
    <source>
        <dbReference type="ARBA" id="ARBA00022989"/>
    </source>
</evidence>
<keyword evidence="4 6" id="KW-1133">Transmembrane helix</keyword>
<evidence type="ECO:0000259" key="7">
    <source>
        <dbReference type="PROSITE" id="PS51328"/>
    </source>
</evidence>
<dbReference type="PANTHER" id="PTHR12223:SF28">
    <property type="entry name" value="LECTIN, MANNOSE BINDING 1 LIKE"/>
    <property type="match status" value="1"/>
</dbReference>
<organism evidence="8 9">
    <name type="scientific">Tritrichomonas musculus</name>
    <dbReference type="NCBI Taxonomy" id="1915356"/>
    <lineage>
        <taxon>Eukaryota</taxon>
        <taxon>Metamonada</taxon>
        <taxon>Parabasalia</taxon>
        <taxon>Tritrichomonadida</taxon>
        <taxon>Tritrichomonadidae</taxon>
        <taxon>Tritrichomonas</taxon>
    </lineage>
</organism>
<evidence type="ECO:0000256" key="1">
    <source>
        <dbReference type="ARBA" id="ARBA00004479"/>
    </source>
</evidence>
<feature type="transmembrane region" description="Helical" evidence="6">
    <location>
        <begin position="408"/>
        <end position="430"/>
    </location>
</feature>
<evidence type="ECO:0000256" key="5">
    <source>
        <dbReference type="ARBA" id="ARBA00023136"/>
    </source>
</evidence>
<dbReference type="Pfam" id="PF03388">
    <property type="entry name" value="Lectin_leg-like"/>
    <property type="match status" value="1"/>
</dbReference>
<dbReference type="Proteomes" id="UP001470230">
    <property type="component" value="Unassembled WGS sequence"/>
</dbReference>
<evidence type="ECO:0000256" key="6">
    <source>
        <dbReference type="SAM" id="Phobius"/>
    </source>
</evidence>
<evidence type="ECO:0000313" key="9">
    <source>
        <dbReference type="Proteomes" id="UP001470230"/>
    </source>
</evidence>
<keyword evidence="9" id="KW-1185">Reference proteome</keyword>
<dbReference type="Gene3D" id="2.60.120.200">
    <property type="match status" value="1"/>
</dbReference>
<dbReference type="CDD" id="cd07308">
    <property type="entry name" value="lectin_leg-like"/>
    <property type="match status" value="1"/>
</dbReference>
<dbReference type="EMBL" id="JAPFFF010000006">
    <property type="protein sequence ID" value="KAK8887035.1"/>
    <property type="molecule type" value="Genomic_DNA"/>
</dbReference>
<gene>
    <name evidence="8" type="ORF">M9Y10_038070</name>
</gene>
<keyword evidence="3" id="KW-0732">Signal</keyword>
<comment type="caution">
    <text evidence="8">The sequence shown here is derived from an EMBL/GenBank/DDBJ whole genome shotgun (WGS) entry which is preliminary data.</text>
</comment>
<dbReference type="InterPro" id="IPR013320">
    <property type="entry name" value="ConA-like_dom_sf"/>
</dbReference>
<accession>A0ABR2K7H7</accession>
<protein>
    <submittedName>
        <fullName evidence="8">VIP36-like protein</fullName>
    </submittedName>
</protein>
<dbReference type="PROSITE" id="PS51328">
    <property type="entry name" value="L_LECTIN_LIKE"/>
    <property type="match status" value="1"/>
</dbReference>
<keyword evidence="2 6" id="KW-0812">Transmembrane</keyword>
<comment type="subcellular location">
    <subcellularLocation>
        <location evidence="1">Membrane</location>
        <topology evidence="1">Single-pass type I membrane protein</topology>
    </subcellularLocation>
</comment>
<proteinExistence type="predicted"/>
<evidence type="ECO:0000256" key="3">
    <source>
        <dbReference type="ARBA" id="ARBA00022729"/>
    </source>
</evidence>
<dbReference type="SUPFAM" id="SSF49899">
    <property type="entry name" value="Concanavalin A-like lectins/glucanases"/>
    <property type="match status" value="1"/>
</dbReference>
<evidence type="ECO:0000256" key="2">
    <source>
        <dbReference type="ARBA" id="ARBA00022692"/>
    </source>
</evidence>
<evidence type="ECO:0000313" key="8">
    <source>
        <dbReference type="EMBL" id="KAK8887035.1"/>
    </source>
</evidence>
<sequence>MLTILYNLEQSFSFVPPFFWTNINEFDNWTVRGSAINLKSFIRLTPAIKNKYGALCQRIPTLFRDWSVKIQFATSLSNNQNGILRGGRGFWFHYTENPCPMIPIVFNGICIWINTTVTDTNETFPLYFIQNNNSVVSPKNYTNIGRIKITKDGRINLNISRIKNNIYVYADTSIFQNNTFNSTSSGSQILIYKTNAMDLIQYGYFTISALTTENAIANNDLIQIQTIPYSNYTNEISSNLSQTNRKIINNDQYETRKKKKQIRRSLMKTVEKYSQDMKNKNTSLTNENQNLSSAFIMLDEIKNRALSTITLNALMSFIDTMMNNQIDFAYQKLEFSSESLNLIKNEIDDIWSKLRNELISMADDIHNEMDSITNETINAIRKIKITESSIKDFKLHLKKQTKDSCNIFISRVLLSIIIVEIIFLSIYMIYARAKLFKNTRYL</sequence>
<dbReference type="InterPro" id="IPR051136">
    <property type="entry name" value="Intracellular_Lectin-GPT"/>
</dbReference>
<name>A0ABR2K7H7_9EUKA</name>
<dbReference type="InterPro" id="IPR005052">
    <property type="entry name" value="Lectin_leg"/>
</dbReference>
<dbReference type="PANTHER" id="PTHR12223">
    <property type="entry name" value="VESICULAR MANNOSE-BINDING LECTIN"/>
    <property type="match status" value="1"/>
</dbReference>